<dbReference type="InterPro" id="IPR016186">
    <property type="entry name" value="C-type_lectin-like/link_sf"/>
</dbReference>
<evidence type="ECO:0000256" key="10">
    <source>
        <dbReference type="ARBA" id="ARBA00038272"/>
    </source>
</evidence>
<dbReference type="SUPFAM" id="SSF56436">
    <property type="entry name" value="C-type lectin-like"/>
    <property type="match status" value="2"/>
</dbReference>
<dbReference type="GO" id="GO:0007417">
    <property type="term" value="P:central nervous system development"/>
    <property type="evidence" value="ECO:0007669"/>
    <property type="project" value="TreeGrafter"/>
</dbReference>
<keyword evidence="5 14" id="KW-1015">Disulfide bond</keyword>
<accession>A0A8C6TC93</accession>
<dbReference type="CDD" id="cd05877">
    <property type="entry name" value="Ig_LP_like"/>
    <property type="match status" value="1"/>
</dbReference>
<dbReference type="GO" id="GO:0002052">
    <property type="term" value="P:positive regulation of neuroblast proliferation"/>
    <property type="evidence" value="ECO:0007669"/>
    <property type="project" value="TreeGrafter"/>
</dbReference>
<dbReference type="GO" id="GO:0005540">
    <property type="term" value="F:hyaluronic acid binding"/>
    <property type="evidence" value="ECO:0007669"/>
    <property type="project" value="UniProtKB-KW"/>
</dbReference>
<feature type="signal peptide" evidence="16">
    <location>
        <begin position="1"/>
        <end position="15"/>
    </location>
</feature>
<sequence>MIFVLIFALVSETVADRSALQTLRQLDALYPELEHTRTIYVVENGPRISVLAEPSKVITRRGGNATLPCKIHRDESLAPNRKMRIKWTKLTSDYLREVDVFVAMDFHKRSYGRFHGRVHLLNSSPSDASLVITEITLEDYGKYKCEVIDGLEDATVVVALDLEGVVFPYFPRLGRYNLNYYDAERACRDQDAIVASFDQLYDAWRGGMDWCNAGWLSDGSVQYPISTPREPCGGKNTVPGIRNYGLREKEKNHYDVFCFTSHYKGRFYYLIQRSKLTYDEAVRACQKDGAQIAKVGQMFAAWKLLGYDRCDAGWLADGSVRYPISHPDAAAVPLRQRSALTASPTKSTSSMGVLLQRPQLRPVQTREEETE</sequence>
<evidence type="ECO:0000256" key="5">
    <source>
        <dbReference type="ARBA" id="ARBA00023157"/>
    </source>
</evidence>
<evidence type="ECO:0000313" key="19">
    <source>
        <dbReference type="Ensembl" id="ENSNMLP00000016040.1"/>
    </source>
</evidence>
<dbReference type="PROSITE" id="PS50835">
    <property type="entry name" value="IG_LIKE"/>
    <property type="match status" value="1"/>
</dbReference>
<dbReference type="Pfam" id="PF00193">
    <property type="entry name" value="Xlink"/>
    <property type="match status" value="2"/>
</dbReference>
<dbReference type="CDD" id="cd03518">
    <property type="entry name" value="Link_domain_HAPLN_module_1"/>
    <property type="match status" value="1"/>
</dbReference>
<dbReference type="InterPro" id="IPR013783">
    <property type="entry name" value="Ig-like_fold"/>
</dbReference>
<dbReference type="SUPFAM" id="SSF48726">
    <property type="entry name" value="Immunoglobulin"/>
    <property type="match status" value="1"/>
</dbReference>
<dbReference type="Ensembl" id="ENSNMLT00000018017.1">
    <property type="protein sequence ID" value="ENSNMLP00000016040.1"/>
    <property type="gene ID" value="ENSNMLG00000010611.1"/>
</dbReference>
<dbReference type="PRINTS" id="PR01265">
    <property type="entry name" value="LINKMODULE"/>
</dbReference>
<evidence type="ECO:0000313" key="20">
    <source>
        <dbReference type="Proteomes" id="UP000694523"/>
    </source>
</evidence>
<dbReference type="Proteomes" id="UP000694523">
    <property type="component" value="Unplaced"/>
</dbReference>
<evidence type="ECO:0000259" key="17">
    <source>
        <dbReference type="PROSITE" id="PS50835"/>
    </source>
</evidence>
<keyword evidence="4" id="KW-0677">Repeat</keyword>
<dbReference type="SMART" id="SM00406">
    <property type="entry name" value="IGv"/>
    <property type="match status" value="1"/>
</dbReference>
<dbReference type="InterPro" id="IPR000538">
    <property type="entry name" value="Link_dom"/>
</dbReference>
<reference evidence="19" key="1">
    <citation type="submission" date="2025-08" db="UniProtKB">
        <authorList>
            <consortium name="Ensembl"/>
        </authorList>
    </citation>
    <scope>IDENTIFICATION</scope>
</reference>
<dbReference type="Pfam" id="PF07686">
    <property type="entry name" value="V-set"/>
    <property type="match status" value="1"/>
</dbReference>
<dbReference type="GO" id="GO:0001501">
    <property type="term" value="P:skeletal system development"/>
    <property type="evidence" value="ECO:0007669"/>
    <property type="project" value="TreeGrafter"/>
</dbReference>
<feature type="disulfide bond" evidence="14">
    <location>
        <begin position="211"/>
        <end position="232"/>
    </location>
</feature>
<dbReference type="GO" id="GO:0072534">
    <property type="term" value="C:perineuronal net"/>
    <property type="evidence" value="ECO:0007669"/>
    <property type="project" value="TreeGrafter"/>
</dbReference>
<comment type="caution">
    <text evidence="14">Lacks conserved residue(s) required for the propagation of feature annotation.</text>
</comment>
<comment type="function">
    <text evidence="9">Stabilizes the aggregates of proteoglycan monomers with hyaluronic acid in the extracellular cartilage matrix.</text>
</comment>
<evidence type="ECO:0000256" key="12">
    <source>
        <dbReference type="ARBA" id="ARBA00042100"/>
    </source>
</evidence>
<dbReference type="PROSITE" id="PS50963">
    <property type="entry name" value="LINK_2"/>
    <property type="match status" value="2"/>
</dbReference>
<dbReference type="PANTHER" id="PTHR22804">
    <property type="entry name" value="AGGRECAN/VERSICAN PROTEOGLYCAN"/>
    <property type="match status" value="1"/>
</dbReference>
<feature type="domain" description="Link" evidence="18">
    <location>
        <begin position="165"/>
        <end position="260"/>
    </location>
</feature>
<name>A0A8C6TC93_9GOBI</name>
<dbReference type="FunFam" id="3.10.100.10:FF:000001">
    <property type="entry name" value="Hyaluronan proteoglycan link protein 1"/>
    <property type="match status" value="1"/>
</dbReference>
<evidence type="ECO:0000256" key="1">
    <source>
        <dbReference type="ARBA" id="ARBA00004498"/>
    </source>
</evidence>
<dbReference type="InterPro" id="IPR050691">
    <property type="entry name" value="Hyaluronan_bind_Proteoglycan"/>
</dbReference>
<organism evidence="19 20">
    <name type="scientific">Neogobius melanostomus</name>
    <name type="common">round goby</name>
    <dbReference type="NCBI Taxonomy" id="47308"/>
    <lineage>
        <taxon>Eukaryota</taxon>
        <taxon>Metazoa</taxon>
        <taxon>Chordata</taxon>
        <taxon>Craniata</taxon>
        <taxon>Vertebrata</taxon>
        <taxon>Euteleostomi</taxon>
        <taxon>Actinopterygii</taxon>
        <taxon>Neopterygii</taxon>
        <taxon>Teleostei</taxon>
        <taxon>Neoteleostei</taxon>
        <taxon>Acanthomorphata</taxon>
        <taxon>Gobiaria</taxon>
        <taxon>Gobiiformes</taxon>
        <taxon>Gobioidei</taxon>
        <taxon>Gobiidae</taxon>
        <taxon>Benthophilinae</taxon>
        <taxon>Neogobiini</taxon>
        <taxon>Neogobius</taxon>
    </lineage>
</organism>
<comment type="similarity">
    <text evidence="10">Belongs to the HAPLN family.</text>
</comment>
<dbReference type="SMART" id="SM00409">
    <property type="entry name" value="IG"/>
    <property type="match status" value="1"/>
</dbReference>
<dbReference type="InterPro" id="IPR003599">
    <property type="entry name" value="Ig_sub"/>
</dbReference>
<keyword evidence="7" id="KW-0373">Hyaluronic acid</keyword>
<dbReference type="GO" id="GO:0007155">
    <property type="term" value="P:cell adhesion"/>
    <property type="evidence" value="ECO:0007669"/>
    <property type="project" value="InterPro"/>
</dbReference>
<dbReference type="InterPro" id="IPR016187">
    <property type="entry name" value="CTDL_fold"/>
</dbReference>
<evidence type="ECO:0000256" key="14">
    <source>
        <dbReference type="PROSITE-ProRule" id="PRU00323"/>
    </source>
</evidence>
<comment type="subcellular location">
    <subcellularLocation>
        <location evidence="1">Secreted</location>
        <location evidence="1">Extracellular space</location>
        <location evidence="1">Extracellular matrix</location>
    </subcellularLocation>
</comment>
<evidence type="ECO:0000256" key="13">
    <source>
        <dbReference type="ARBA" id="ARBA00042980"/>
    </source>
</evidence>
<dbReference type="AlphaFoldDB" id="A0A8C6TC93"/>
<evidence type="ECO:0000256" key="11">
    <source>
        <dbReference type="ARBA" id="ARBA00040183"/>
    </source>
</evidence>
<proteinExistence type="inferred from homology"/>
<keyword evidence="8" id="KW-0393">Immunoglobulin domain</keyword>
<evidence type="ECO:0000256" key="9">
    <source>
        <dbReference type="ARBA" id="ARBA00037563"/>
    </source>
</evidence>
<feature type="chain" id="PRO_5034072426" description="Hyaluronan and proteoglycan link protein 1" evidence="16">
    <location>
        <begin position="16"/>
        <end position="371"/>
    </location>
</feature>
<dbReference type="InterPro" id="IPR013106">
    <property type="entry name" value="Ig_V-set"/>
</dbReference>
<evidence type="ECO:0000256" key="15">
    <source>
        <dbReference type="SAM" id="MobiDB-lite"/>
    </source>
</evidence>
<evidence type="ECO:0000256" key="3">
    <source>
        <dbReference type="ARBA" id="ARBA00022530"/>
    </source>
</evidence>
<keyword evidence="16" id="KW-0732">Signal</keyword>
<feature type="domain" description="Link" evidence="18">
    <location>
        <begin position="265"/>
        <end position="357"/>
    </location>
</feature>
<dbReference type="Gene3D" id="3.10.100.10">
    <property type="entry name" value="Mannose-Binding Protein A, subunit A"/>
    <property type="match status" value="2"/>
</dbReference>
<keyword evidence="20" id="KW-1185">Reference proteome</keyword>
<feature type="domain" description="Ig-like" evidence="17">
    <location>
        <begin position="46"/>
        <end position="157"/>
    </location>
</feature>
<dbReference type="InterPro" id="IPR007110">
    <property type="entry name" value="Ig-like_dom"/>
</dbReference>
<evidence type="ECO:0000256" key="16">
    <source>
        <dbReference type="SAM" id="SignalP"/>
    </source>
</evidence>
<keyword evidence="6" id="KW-0325">Glycoprotein</keyword>
<dbReference type="GO" id="GO:0010001">
    <property type="term" value="P:glial cell differentiation"/>
    <property type="evidence" value="ECO:0007669"/>
    <property type="project" value="TreeGrafter"/>
</dbReference>
<dbReference type="PANTHER" id="PTHR22804:SF10">
    <property type="entry name" value="HYALURONAN AND PROTEOGLYCAN LINK PROTEIN 1"/>
    <property type="match status" value="1"/>
</dbReference>
<dbReference type="Gene3D" id="2.60.40.10">
    <property type="entry name" value="Immunoglobulins"/>
    <property type="match status" value="1"/>
</dbReference>
<dbReference type="GO" id="GO:0045202">
    <property type="term" value="C:synapse"/>
    <property type="evidence" value="ECO:0007669"/>
    <property type="project" value="TreeGrafter"/>
</dbReference>
<dbReference type="GO" id="GO:0005615">
    <property type="term" value="C:extracellular space"/>
    <property type="evidence" value="ECO:0007669"/>
    <property type="project" value="TreeGrafter"/>
</dbReference>
<evidence type="ECO:0000256" key="7">
    <source>
        <dbReference type="ARBA" id="ARBA00023290"/>
    </source>
</evidence>
<protein>
    <recommendedName>
        <fullName evidence="11">Hyaluronan and proteoglycan link protein 1</fullName>
    </recommendedName>
    <alternativeName>
        <fullName evidence="12">Cartilage-linking protein 1</fullName>
    </alternativeName>
    <alternativeName>
        <fullName evidence="13">Proteoglycan link protein</fullName>
    </alternativeName>
</protein>
<evidence type="ECO:0000256" key="2">
    <source>
        <dbReference type="ARBA" id="ARBA00022525"/>
    </source>
</evidence>
<feature type="region of interest" description="Disordered" evidence="15">
    <location>
        <begin position="341"/>
        <end position="371"/>
    </location>
</feature>
<keyword evidence="3" id="KW-0272">Extracellular matrix</keyword>
<dbReference type="SMART" id="SM00445">
    <property type="entry name" value="LINK"/>
    <property type="match status" value="2"/>
</dbReference>
<dbReference type="FunFam" id="3.10.100.10:FF:000002">
    <property type="entry name" value="Hyaluronan proteoglycan link protein 1"/>
    <property type="match status" value="1"/>
</dbReference>
<evidence type="ECO:0000259" key="18">
    <source>
        <dbReference type="PROSITE" id="PS50963"/>
    </source>
</evidence>
<keyword evidence="2" id="KW-0964">Secreted</keyword>
<dbReference type="PROSITE" id="PS01241">
    <property type="entry name" value="LINK_1"/>
    <property type="match status" value="1"/>
</dbReference>
<evidence type="ECO:0000256" key="8">
    <source>
        <dbReference type="ARBA" id="ARBA00023319"/>
    </source>
</evidence>
<evidence type="ECO:0000256" key="4">
    <source>
        <dbReference type="ARBA" id="ARBA00022737"/>
    </source>
</evidence>
<dbReference type="InterPro" id="IPR036179">
    <property type="entry name" value="Ig-like_dom_sf"/>
</dbReference>
<reference evidence="19" key="2">
    <citation type="submission" date="2025-09" db="UniProtKB">
        <authorList>
            <consortium name="Ensembl"/>
        </authorList>
    </citation>
    <scope>IDENTIFICATION</scope>
</reference>
<feature type="compositionally biased region" description="Polar residues" evidence="15">
    <location>
        <begin position="341"/>
        <end position="351"/>
    </location>
</feature>
<evidence type="ECO:0000256" key="6">
    <source>
        <dbReference type="ARBA" id="ARBA00023180"/>
    </source>
</evidence>